<gene>
    <name evidence="1" type="ORF">M23134_03907</name>
</gene>
<dbReference type="EMBL" id="AAWS01000016">
    <property type="protein sequence ID" value="EAY28355.1"/>
    <property type="molecule type" value="Genomic_DNA"/>
</dbReference>
<comment type="caution">
    <text evidence="1">The sequence shown here is derived from an EMBL/GenBank/DDBJ whole genome shotgun (WGS) entry which is preliminary data.</text>
</comment>
<protein>
    <submittedName>
        <fullName evidence="1">Uncharacterized protein</fullName>
    </submittedName>
</protein>
<accession>A1ZMH5</accession>
<proteinExistence type="predicted"/>
<name>A1ZMH5_MICM2</name>
<dbReference type="Proteomes" id="UP000004095">
    <property type="component" value="Unassembled WGS sequence"/>
</dbReference>
<organism evidence="1 2">
    <name type="scientific">Microscilla marina ATCC 23134</name>
    <dbReference type="NCBI Taxonomy" id="313606"/>
    <lineage>
        <taxon>Bacteria</taxon>
        <taxon>Pseudomonadati</taxon>
        <taxon>Bacteroidota</taxon>
        <taxon>Cytophagia</taxon>
        <taxon>Cytophagales</taxon>
        <taxon>Microscillaceae</taxon>
        <taxon>Microscilla</taxon>
    </lineage>
</organism>
<evidence type="ECO:0000313" key="1">
    <source>
        <dbReference type="EMBL" id="EAY28355.1"/>
    </source>
</evidence>
<keyword evidence="2" id="KW-1185">Reference proteome</keyword>
<dbReference type="AlphaFoldDB" id="A1ZMH5"/>
<evidence type="ECO:0000313" key="2">
    <source>
        <dbReference type="Proteomes" id="UP000004095"/>
    </source>
</evidence>
<sequence>MTWRGSYLWSKEGAFAPFLANEIYLQPCHLPTCPKKLHSHKTPLFTLSIPCLIAAQTKQAKKLMALRYTGDCHVAGSRAEILDLKNGTNTTGSNPDVRTLAPGLLTTVTDATGGAVQLAAVSTSQFAALAAQEDGDAPWKPITYNIDTDTATALS</sequence>
<reference evidence="1 2" key="1">
    <citation type="submission" date="2007-01" db="EMBL/GenBank/DDBJ databases">
        <authorList>
            <person name="Haygood M."/>
            <person name="Podell S."/>
            <person name="Anderson C."/>
            <person name="Hopkinson B."/>
            <person name="Roe K."/>
            <person name="Barbeau K."/>
            <person name="Gaasterland T."/>
            <person name="Ferriera S."/>
            <person name="Johnson J."/>
            <person name="Kravitz S."/>
            <person name="Beeson K."/>
            <person name="Sutton G."/>
            <person name="Rogers Y.-H."/>
            <person name="Friedman R."/>
            <person name="Frazier M."/>
            <person name="Venter J.C."/>
        </authorList>
    </citation>
    <scope>NUCLEOTIDE SEQUENCE [LARGE SCALE GENOMIC DNA]</scope>
    <source>
        <strain evidence="1 2">ATCC 23134</strain>
    </source>
</reference>